<dbReference type="RefSeq" id="WP_054210142.1">
    <property type="nucleotide sequence ID" value="NZ_LGSZ01000048.1"/>
</dbReference>
<dbReference type="AlphaFoldDB" id="A0A0N0MB64"/>
<sequence length="223" mass="23921">MDEPIRNADFSQRVVLATEALPWEASPQPGVARRILDRIGGEVARATSLVRYAPGSTFPEHEHALGEEFLVLEGVFSDEHGDYPAGTYVRNPPASRHSPRTAAGCVIFVKLRQMSLAESVRVVIDTAAFAADGPARLPLFEGPQSGESVAIERLRPGESRARHTSAGGEEILILSGDLVDAYGSYGKGTWIRTPHGMPGSGRSSAGTVFWVKRGHLPAPIRAS</sequence>
<dbReference type="InterPro" id="IPR025979">
    <property type="entry name" value="ChrR-like_cupin_dom"/>
</dbReference>
<feature type="domain" description="ChrR-like cupin" evidence="1">
    <location>
        <begin position="12"/>
        <end position="114"/>
    </location>
</feature>
<dbReference type="SUPFAM" id="SSF51182">
    <property type="entry name" value="RmlC-like cupins"/>
    <property type="match status" value="2"/>
</dbReference>
<dbReference type="Gene3D" id="2.60.120.10">
    <property type="entry name" value="Jelly Rolls"/>
    <property type="match status" value="1"/>
</dbReference>
<evidence type="ECO:0000313" key="3">
    <source>
        <dbReference type="Proteomes" id="UP000037822"/>
    </source>
</evidence>
<reference evidence="2 3" key="1">
    <citation type="submission" date="2015-07" db="EMBL/GenBank/DDBJ databases">
        <title>Whole genome sequencing of Bosea vaviloviae isolated from cave pool.</title>
        <authorList>
            <person name="Tan N.E.H."/>
            <person name="Lee Y.P."/>
            <person name="Gan H.M."/>
            <person name="Barton H."/>
            <person name="Savka M.A."/>
        </authorList>
    </citation>
    <scope>NUCLEOTIDE SEQUENCE [LARGE SCALE GENOMIC DNA]</scope>
    <source>
        <strain evidence="2 3">SD260</strain>
    </source>
</reference>
<dbReference type="EMBL" id="LGSZ01000048">
    <property type="protein sequence ID" value="KPH79492.1"/>
    <property type="molecule type" value="Genomic_DNA"/>
</dbReference>
<dbReference type="InterPro" id="IPR011051">
    <property type="entry name" value="RmlC_Cupin_sf"/>
</dbReference>
<dbReference type="Proteomes" id="UP000037822">
    <property type="component" value="Unassembled WGS sequence"/>
</dbReference>
<name>A0A0N0MB64_9HYPH</name>
<evidence type="ECO:0000313" key="2">
    <source>
        <dbReference type="EMBL" id="KPH79492.1"/>
    </source>
</evidence>
<dbReference type="InterPro" id="IPR014710">
    <property type="entry name" value="RmlC-like_jellyroll"/>
</dbReference>
<dbReference type="Pfam" id="PF12973">
    <property type="entry name" value="Cupin_7"/>
    <property type="match status" value="2"/>
</dbReference>
<evidence type="ECO:0000259" key="1">
    <source>
        <dbReference type="Pfam" id="PF12973"/>
    </source>
</evidence>
<comment type="caution">
    <text evidence="2">The sequence shown here is derived from an EMBL/GenBank/DDBJ whole genome shotgun (WGS) entry which is preliminary data.</text>
</comment>
<dbReference type="CDD" id="cd20303">
    <property type="entry name" value="cupin_ChrR_1"/>
    <property type="match status" value="1"/>
</dbReference>
<organism evidence="2 3">
    <name type="scientific">Bosea vaviloviae</name>
    <dbReference type="NCBI Taxonomy" id="1526658"/>
    <lineage>
        <taxon>Bacteria</taxon>
        <taxon>Pseudomonadati</taxon>
        <taxon>Pseudomonadota</taxon>
        <taxon>Alphaproteobacteria</taxon>
        <taxon>Hyphomicrobiales</taxon>
        <taxon>Boseaceae</taxon>
        <taxon>Bosea</taxon>
    </lineage>
</organism>
<accession>A0A0N0MB64</accession>
<feature type="domain" description="ChrR-like cupin" evidence="1">
    <location>
        <begin position="131"/>
        <end position="216"/>
    </location>
</feature>
<keyword evidence="3" id="KW-1185">Reference proteome</keyword>
<proteinExistence type="predicted"/>
<protein>
    <recommendedName>
        <fullName evidence="1">ChrR-like cupin domain-containing protein</fullName>
    </recommendedName>
</protein>
<dbReference type="OrthoDB" id="9801227at2"/>
<dbReference type="PATRIC" id="fig|1526658.3.peg.25"/>
<gene>
    <name evidence="2" type="ORF">AE618_16390</name>
</gene>